<evidence type="ECO:0000256" key="1">
    <source>
        <dbReference type="ARBA" id="ARBA00005336"/>
    </source>
</evidence>
<name>A0A9D1YVH8_9MICO</name>
<dbReference type="InterPro" id="IPR017853">
    <property type="entry name" value="GH"/>
</dbReference>
<protein>
    <submittedName>
        <fullName evidence="4">Glycosyl hydrolase</fullName>
    </submittedName>
</protein>
<dbReference type="PANTHER" id="PTHR42715">
    <property type="entry name" value="BETA-GLUCOSIDASE"/>
    <property type="match status" value="1"/>
</dbReference>
<dbReference type="GO" id="GO:0004553">
    <property type="term" value="F:hydrolase activity, hydrolyzing O-glycosyl compounds"/>
    <property type="evidence" value="ECO:0007669"/>
    <property type="project" value="InterPro"/>
</dbReference>
<comment type="similarity">
    <text evidence="1">Belongs to the glycosyl hydrolase 3 family.</text>
</comment>
<dbReference type="Gene3D" id="3.20.20.300">
    <property type="entry name" value="Glycoside hydrolase, family 3, N-terminal domain"/>
    <property type="match status" value="1"/>
</dbReference>
<evidence type="ECO:0000259" key="3">
    <source>
        <dbReference type="Pfam" id="PF00933"/>
    </source>
</evidence>
<comment type="caution">
    <text evidence="4">The sequence shown here is derived from an EMBL/GenBank/DDBJ whole genome shotgun (WGS) entry which is preliminary data.</text>
</comment>
<dbReference type="InterPro" id="IPR036962">
    <property type="entry name" value="Glyco_hydro_3_N_sf"/>
</dbReference>
<sequence>MSIDDQIARLSLLEKAALVSGENTWQTRAIPRLGINSIFLADGPHGVRKQTGSGDHLGIAGSLPATCFPTAAAVANSWNAELAQEIGTALGREASDQGVQVLLGPGLNIKRSPLGGRSFEYFSEDPEIAGTLAAAYVRGIQSQHVAATPKHFAVNSQELRRMASDSIIDERTLRELYLSAFETVVREAAPWAIMSAYNRVNGTYAHENAHLLTDVLREQWGFDGAVVSDWGG</sequence>
<gene>
    <name evidence="4" type="ORF">H9830_09840</name>
</gene>
<dbReference type="SUPFAM" id="SSF51445">
    <property type="entry name" value="(Trans)glycosidases"/>
    <property type="match status" value="1"/>
</dbReference>
<dbReference type="Proteomes" id="UP000824005">
    <property type="component" value="Unassembled WGS sequence"/>
</dbReference>
<dbReference type="Pfam" id="PF00933">
    <property type="entry name" value="Glyco_hydro_3"/>
    <property type="match status" value="1"/>
</dbReference>
<dbReference type="PRINTS" id="PR00133">
    <property type="entry name" value="GLHYDRLASE3"/>
</dbReference>
<evidence type="ECO:0000313" key="5">
    <source>
        <dbReference type="Proteomes" id="UP000824005"/>
    </source>
</evidence>
<organism evidence="4 5">
    <name type="scientific">Candidatus Agrococcus pullicola</name>
    <dbReference type="NCBI Taxonomy" id="2838429"/>
    <lineage>
        <taxon>Bacteria</taxon>
        <taxon>Bacillati</taxon>
        <taxon>Actinomycetota</taxon>
        <taxon>Actinomycetes</taxon>
        <taxon>Micrococcales</taxon>
        <taxon>Microbacteriaceae</taxon>
        <taxon>Agrococcus</taxon>
    </lineage>
</organism>
<accession>A0A9D1YVH8</accession>
<reference evidence="4" key="2">
    <citation type="submission" date="2021-04" db="EMBL/GenBank/DDBJ databases">
        <authorList>
            <person name="Gilroy R."/>
        </authorList>
    </citation>
    <scope>NUCLEOTIDE SEQUENCE</scope>
    <source>
        <strain evidence="4">ChiGjej1B1-98</strain>
    </source>
</reference>
<dbReference type="EMBL" id="DXDC01000299">
    <property type="protein sequence ID" value="HIY66564.1"/>
    <property type="molecule type" value="Genomic_DNA"/>
</dbReference>
<evidence type="ECO:0000313" key="4">
    <source>
        <dbReference type="EMBL" id="HIY66564.1"/>
    </source>
</evidence>
<evidence type="ECO:0000256" key="2">
    <source>
        <dbReference type="ARBA" id="ARBA00022801"/>
    </source>
</evidence>
<keyword evidence="2 4" id="KW-0378">Hydrolase</keyword>
<dbReference type="AlphaFoldDB" id="A0A9D1YVH8"/>
<proteinExistence type="inferred from homology"/>
<dbReference type="GO" id="GO:0005975">
    <property type="term" value="P:carbohydrate metabolic process"/>
    <property type="evidence" value="ECO:0007669"/>
    <property type="project" value="InterPro"/>
</dbReference>
<dbReference type="InterPro" id="IPR050288">
    <property type="entry name" value="Cellulose_deg_GH3"/>
</dbReference>
<dbReference type="PANTHER" id="PTHR42715:SF10">
    <property type="entry name" value="BETA-GLUCOSIDASE"/>
    <property type="match status" value="1"/>
</dbReference>
<dbReference type="InterPro" id="IPR001764">
    <property type="entry name" value="Glyco_hydro_3_N"/>
</dbReference>
<feature type="domain" description="Glycoside hydrolase family 3 N-terminal" evidence="3">
    <location>
        <begin position="63"/>
        <end position="231"/>
    </location>
</feature>
<reference evidence="4" key="1">
    <citation type="journal article" date="2021" name="PeerJ">
        <title>Extensive microbial diversity within the chicken gut microbiome revealed by metagenomics and culture.</title>
        <authorList>
            <person name="Gilroy R."/>
            <person name="Ravi A."/>
            <person name="Getino M."/>
            <person name="Pursley I."/>
            <person name="Horton D.L."/>
            <person name="Alikhan N.F."/>
            <person name="Baker D."/>
            <person name="Gharbi K."/>
            <person name="Hall N."/>
            <person name="Watson M."/>
            <person name="Adriaenssens E.M."/>
            <person name="Foster-Nyarko E."/>
            <person name="Jarju S."/>
            <person name="Secka A."/>
            <person name="Antonio M."/>
            <person name="Oren A."/>
            <person name="Chaudhuri R.R."/>
            <person name="La Ragione R."/>
            <person name="Hildebrand F."/>
            <person name="Pallen M.J."/>
        </authorList>
    </citation>
    <scope>NUCLEOTIDE SEQUENCE</scope>
    <source>
        <strain evidence="4">ChiGjej1B1-98</strain>
    </source>
</reference>
<feature type="non-terminal residue" evidence="4">
    <location>
        <position position="232"/>
    </location>
</feature>